<sequence length="463" mass="46216">MSSASRFRSLALWVSCVAQLLVVLDVSVVNVALPSIRADLAMGPTLSAWVALAYTLGFAGALLAGARLADVLGTGVVLPWGLALFTLAGTLGGLAPGGGTLVGARAVQGLCAAVVSPATLTLLTTVFAEGRERTRAVAAWTAVSLAGGGIGNILSGALTDLISWRAVLLTTLPIGGAVLAGALVLRRHTPAGPSRARLDLAGAALATGGLTCATYALSAAGGSGTTTRAGTAAVVSIVLFGVFLAQQRRTPHPLVPAGLLRNRPVVHGNIAIVLVGTCFQAALWYFLTFRMQEGLGFSALQAGLGFLPMTLSMLVVNTWITPRLMDRVPPRSLVVLGSLSASLGLVWLGLAAEGGYALALLGPSLVAGTGGGLLNTPLATTATSGVPADQAGAASGLMNTSKQFGGALGLAAATAITAAAGDDGAAFLFLAGTVGAVAVLAARLPASRYGHSSAPSETRTETR</sequence>
<dbReference type="PROSITE" id="PS50850">
    <property type="entry name" value="MFS"/>
    <property type="match status" value="1"/>
</dbReference>
<keyword evidence="2" id="KW-0813">Transport</keyword>
<feature type="transmembrane region" description="Helical" evidence="7">
    <location>
        <begin position="137"/>
        <end position="158"/>
    </location>
</feature>
<keyword evidence="6 7" id="KW-0472">Membrane</keyword>
<comment type="subcellular location">
    <subcellularLocation>
        <location evidence="1">Cell membrane</location>
        <topology evidence="1">Multi-pass membrane protein</topology>
    </subcellularLocation>
</comment>
<dbReference type="OrthoDB" id="9781469at2"/>
<comment type="caution">
    <text evidence="9">The sequence shown here is derived from an EMBL/GenBank/DDBJ whole genome shotgun (WGS) entry which is preliminary data.</text>
</comment>
<dbReference type="InterPro" id="IPR020846">
    <property type="entry name" value="MFS_dom"/>
</dbReference>
<feature type="transmembrane region" description="Helical" evidence="7">
    <location>
        <begin position="49"/>
        <end position="69"/>
    </location>
</feature>
<feature type="transmembrane region" description="Helical" evidence="7">
    <location>
        <begin position="299"/>
        <end position="320"/>
    </location>
</feature>
<evidence type="ECO:0000256" key="1">
    <source>
        <dbReference type="ARBA" id="ARBA00004651"/>
    </source>
</evidence>
<proteinExistence type="predicted"/>
<organism evidence="9 10">
    <name type="scientific">Haloactinospora alba</name>
    <dbReference type="NCBI Taxonomy" id="405555"/>
    <lineage>
        <taxon>Bacteria</taxon>
        <taxon>Bacillati</taxon>
        <taxon>Actinomycetota</taxon>
        <taxon>Actinomycetes</taxon>
        <taxon>Streptosporangiales</taxon>
        <taxon>Nocardiopsidaceae</taxon>
        <taxon>Haloactinospora</taxon>
    </lineage>
</organism>
<feature type="transmembrane region" description="Helical" evidence="7">
    <location>
        <begin position="76"/>
        <end position="95"/>
    </location>
</feature>
<dbReference type="InterPro" id="IPR011701">
    <property type="entry name" value="MFS"/>
</dbReference>
<evidence type="ECO:0000256" key="6">
    <source>
        <dbReference type="ARBA" id="ARBA00023136"/>
    </source>
</evidence>
<dbReference type="EMBL" id="VFQC01000001">
    <property type="protein sequence ID" value="TQN30342.1"/>
    <property type="molecule type" value="Genomic_DNA"/>
</dbReference>
<dbReference type="SUPFAM" id="SSF103473">
    <property type="entry name" value="MFS general substrate transporter"/>
    <property type="match status" value="1"/>
</dbReference>
<feature type="transmembrane region" description="Helical" evidence="7">
    <location>
        <begin position="107"/>
        <end position="128"/>
    </location>
</feature>
<evidence type="ECO:0000313" key="9">
    <source>
        <dbReference type="EMBL" id="TQN30342.1"/>
    </source>
</evidence>
<dbReference type="PANTHER" id="PTHR42718:SF46">
    <property type="entry name" value="BLR6921 PROTEIN"/>
    <property type="match status" value="1"/>
</dbReference>
<evidence type="ECO:0000313" key="10">
    <source>
        <dbReference type="Proteomes" id="UP000317422"/>
    </source>
</evidence>
<protein>
    <submittedName>
        <fullName evidence="9">MFS transporter</fullName>
    </submittedName>
</protein>
<feature type="transmembrane region" description="Helical" evidence="7">
    <location>
        <begin position="404"/>
        <end position="421"/>
    </location>
</feature>
<keyword evidence="4 7" id="KW-0812">Transmembrane</keyword>
<dbReference type="GO" id="GO:0005886">
    <property type="term" value="C:plasma membrane"/>
    <property type="evidence" value="ECO:0007669"/>
    <property type="project" value="UniProtKB-SubCell"/>
</dbReference>
<accession>A0A543NEU4</accession>
<dbReference type="Pfam" id="PF07690">
    <property type="entry name" value="MFS_1"/>
    <property type="match status" value="1"/>
</dbReference>
<feature type="transmembrane region" description="Helical" evidence="7">
    <location>
        <begin position="427"/>
        <end position="446"/>
    </location>
</feature>
<feature type="transmembrane region" description="Helical" evidence="7">
    <location>
        <begin position="356"/>
        <end position="374"/>
    </location>
</feature>
<evidence type="ECO:0000256" key="4">
    <source>
        <dbReference type="ARBA" id="ARBA00022692"/>
    </source>
</evidence>
<feature type="transmembrane region" description="Helical" evidence="7">
    <location>
        <begin position="332"/>
        <end position="350"/>
    </location>
</feature>
<dbReference type="Proteomes" id="UP000317422">
    <property type="component" value="Unassembled WGS sequence"/>
</dbReference>
<feature type="transmembrane region" description="Helical" evidence="7">
    <location>
        <begin position="197"/>
        <end position="217"/>
    </location>
</feature>
<name>A0A543NEU4_9ACTN</name>
<keyword evidence="3" id="KW-1003">Cell membrane</keyword>
<feature type="transmembrane region" description="Helical" evidence="7">
    <location>
        <begin position="164"/>
        <end position="185"/>
    </location>
</feature>
<feature type="transmembrane region" description="Helical" evidence="7">
    <location>
        <begin position="266"/>
        <end position="287"/>
    </location>
</feature>
<dbReference type="InterPro" id="IPR036259">
    <property type="entry name" value="MFS_trans_sf"/>
</dbReference>
<keyword evidence="5 7" id="KW-1133">Transmembrane helix</keyword>
<dbReference type="AlphaFoldDB" id="A0A543NEU4"/>
<gene>
    <name evidence="9" type="ORF">FHX37_0217</name>
</gene>
<evidence type="ECO:0000256" key="5">
    <source>
        <dbReference type="ARBA" id="ARBA00022989"/>
    </source>
</evidence>
<keyword evidence="10" id="KW-1185">Reference proteome</keyword>
<reference evidence="9 10" key="1">
    <citation type="submission" date="2019-06" db="EMBL/GenBank/DDBJ databases">
        <title>Sequencing the genomes of 1000 actinobacteria strains.</title>
        <authorList>
            <person name="Klenk H.-P."/>
        </authorList>
    </citation>
    <scope>NUCLEOTIDE SEQUENCE [LARGE SCALE GENOMIC DNA]</scope>
    <source>
        <strain evidence="9 10">DSM 45015</strain>
    </source>
</reference>
<dbReference type="CDD" id="cd17321">
    <property type="entry name" value="MFS_MMR_MDR_like"/>
    <property type="match status" value="1"/>
</dbReference>
<dbReference type="Gene3D" id="1.20.1250.20">
    <property type="entry name" value="MFS general substrate transporter like domains"/>
    <property type="match status" value="1"/>
</dbReference>
<evidence type="ECO:0000256" key="7">
    <source>
        <dbReference type="SAM" id="Phobius"/>
    </source>
</evidence>
<dbReference type="RefSeq" id="WP_141921613.1">
    <property type="nucleotide sequence ID" value="NZ_VFQC01000001.1"/>
</dbReference>
<dbReference type="GO" id="GO:0022857">
    <property type="term" value="F:transmembrane transporter activity"/>
    <property type="evidence" value="ECO:0007669"/>
    <property type="project" value="InterPro"/>
</dbReference>
<dbReference type="PANTHER" id="PTHR42718">
    <property type="entry name" value="MAJOR FACILITATOR SUPERFAMILY MULTIDRUG TRANSPORTER MFSC"/>
    <property type="match status" value="1"/>
</dbReference>
<evidence type="ECO:0000259" key="8">
    <source>
        <dbReference type="PROSITE" id="PS50850"/>
    </source>
</evidence>
<evidence type="ECO:0000256" key="3">
    <source>
        <dbReference type="ARBA" id="ARBA00022475"/>
    </source>
</evidence>
<feature type="transmembrane region" description="Helical" evidence="7">
    <location>
        <begin position="229"/>
        <end position="245"/>
    </location>
</feature>
<evidence type="ECO:0000256" key="2">
    <source>
        <dbReference type="ARBA" id="ARBA00022448"/>
    </source>
</evidence>
<feature type="domain" description="Major facilitator superfamily (MFS) profile" evidence="8">
    <location>
        <begin position="11"/>
        <end position="449"/>
    </location>
</feature>